<feature type="region of interest" description="Disordered" evidence="1">
    <location>
        <begin position="42"/>
        <end position="62"/>
    </location>
</feature>
<gene>
    <name evidence="2" type="ORF">ASJ83_06215</name>
</gene>
<name>A0AAX0Q8D0_9EURY</name>
<keyword evidence="3" id="KW-1185">Reference proteome</keyword>
<evidence type="ECO:0000313" key="2">
    <source>
        <dbReference type="EMBL" id="PAV09603.1"/>
    </source>
</evidence>
<reference evidence="2 3" key="1">
    <citation type="journal article" date="2017" name="BMC Genomics">
        <title>Genomic analysis of methanogenic archaea reveals a shift towards energy conservation.</title>
        <authorList>
            <person name="Gilmore S.P."/>
            <person name="Henske J.K."/>
            <person name="Sexton J.A."/>
            <person name="Solomon K.V."/>
            <person name="Seppala S."/>
            <person name="Yoo J.I."/>
            <person name="Huyett L.M."/>
            <person name="Pressman A."/>
            <person name="Cogan J.Z."/>
            <person name="Kivenson V."/>
            <person name="Peng X."/>
            <person name="Tan Y."/>
            <person name="Valentine D.L."/>
            <person name="O'Malley M.A."/>
        </authorList>
    </citation>
    <scope>NUCLEOTIDE SEQUENCE [LARGE SCALE GENOMIC DNA]</scope>
    <source>
        <strain evidence="2 3">XII</strain>
    </source>
</reference>
<organism evidence="2 3">
    <name type="scientific">Methanocorpusculum parvum</name>
    <dbReference type="NCBI Taxonomy" id="2193"/>
    <lineage>
        <taxon>Archaea</taxon>
        <taxon>Methanobacteriati</taxon>
        <taxon>Methanobacteriota</taxon>
        <taxon>Stenosarchaea group</taxon>
        <taxon>Methanomicrobia</taxon>
        <taxon>Methanomicrobiales</taxon>
        <taxon>Methanocorpusculaceae</taxon>
        <taxon>Methanocorpusculum</taxon>
    </lineage>
</organism>
<proteinExistence type="predicted"/>
<evidence type="ECO:0000256" key="1">
    <source>
        <dbReference type="SAM" id="MobiDB-lite"/>
    </source>
</evidence>
<dbReference type="AlphaFoldDB" id="A0AAX0Q8D0"/>
<dbReference type="Proteomes" id="UP000243820">
    <property type="component" value="Unassembled WGS sequence"/>
</dbReference>
<dbReference type="EMBL" id="LMVO01000010">
    <property type="protein sequence ID" value="PAV09603.1"/>
    <property type="molecule type" value="Genomic_DNA"/>
</dbReference>
<comment type="caution">
    <text evidence="2">The sequence shown here is derived from an EMBL/GenBank/DDBJ whole genome shotgun (WGS) entry which is preliminary data.</text>
</comment>
<sequence>MMSDIPPTLQDRLKPLFFQKDVYADKLCQTGKDIRRVQLELMKRGEPQGSPSAEAGTFRSLS</sequence>
<protein>
    <submittedName>
        <fullName evidence="2">Uncharacterized protein</fullName>
    </submittedName>
</protein>
<accession>A0AAX0Q8D0</accession>
<evidence type="ECO:0000313" key="3">
    <source>
        <dbReference type="Proteomes" id="UP000243820"/>
    </source>
</evidence>